<gene>
    <name evidence="9" type="primary">valS</name>
    <name evidence="13" type="ORF">E6H03_06000</name>
</gene>
<evidence type="ECO:0000256" key="4">
    <source>
        <dbReference type="ARBA" id="ARBA00022840"/>
    </source>
</evidence>
<keyword evidence="4 9" id="KW-0067">ATP-binding</keyword>
<keyword evidence="5 9" id="KW-0648">Protein biosynthesis</keyword>
<comment type="catalytic activity">
    <reaction evidence="8 9">
        <text>tRNA(Val) + L-valine + ATP = L-valyl-tRNA(Val) + AMP + diphosphate</text>
        <dbReference type="Rhea" id="RHEA:10704"/>
        <dbReference type="Rhea" id="RHEA-COMP:9672"/>
        <dbReference type="Rhea" id="RHEA-COMP:9708"/>
        <dbReference type="ChEBI" id="CHEBI:30616"/>
        <dbReference type="ChEBI" id="CHEBI:33019"/>
        <dbReference type="ChEBI" id="CHEBI:57762"/>
        <dbReference type="ChEBI" id="CHEBI:78442"/>
        <dbReference type="ChEBI" id="CHEBI:78537"/>
        <dbReference type="ChEBI" id="CHEBI:456215"/>
        <dbReference type="EC" id="6.1.1.9"/>
    </reaction>
</comment>
<protein>
    <recommendedName>
        <fullName evidence="9">Valine--tRNA ligase</fullName>
        <ecNumber evidence="9">6.1.1.9</ecNumber>
    </recommendedName>
    <alternativeName>
        <fullName evidence="9">Valyl-tRNA synthetase</fullName>
        <shortName evidence="9">ValRS</shortName>
    </alternativeName>
</protein>
<dbReference type="NCBIfam" id="NF004349">
    <property type="entry name" value="PRK05729.1"/>
    <property type="match status" value="1"/>
</dbReference>
<dbReference type="AlphaFoldDB" id="A0A537JFR2"/>
<comment type="function">
    <text evidence="9">Catalyzes the attachment of valine to tRNA(Val). As ValRS can inadvertently accommodate and process structurally similar amino acids such as threonine, to avoid such errors, it has a 'posttransfer' editing activity that hydrolyzes mischarged Thr-tRNA(Val) in a tRNA-dependent manner.</text>
</comment>
<dbReference type="InterPro" id="IPR002300">
    <property type="entry name" value="aa-tRNA-synth_Ia"/>
</dbReference>
<dbReference type="InterPro" id="IPR001412">
    <property type="entry name" value="aa-tRNA-synth_I_CS"/>
</dbReference>
<comment type="similarity">
    <text evidence="9">Belongs to the class-I aminoacyl-tRNA synthetase family. ValS type 1 subfamily.</text>
</comment>
<evidence type="ECO:0000313" key="14">
    <source>
        <dbReference type="Proteomes" id="UP000318093"/>
    </source>
</evidence>
<dbReference type="InterPro" id="IPR002303">
    <property type="entry name" value="Valyl-tRNA_ligase"/>
</dbReference>
<dbReference type="GO" id="GO:0002161">
    <property type="term" value="F:aminoacyl-tRNA deacylase activity"/>
    <property type="evidence" value="ECO:0007669"/>
    <property type="project" value="InterPro"/>
</dbReference>
<keyword evidence="1 9" id="KW-0963">Cytoplasm</keyword>
<dbReference type="GO" id="GO:0004832">
    <property type="term" value="F:valine-tRNA ligase activity"/>
    <property type="evidence" value="ECO:0007669"/>
    <property type="project" value="UniProtKB-UniRule"/>
</dbReference>
<dbReference type="Pfam" id="PF08264">
    <property type="entry name" value="Anticodon_1"/>
    <property type="match status" value="1"/>
</dbReference>
<dbReference type="CDD" id="cd00817">
    <property type="entry name" value="ValRS_core"/>
    <property type="match status" value="1"/>
</dbReference>
<comment type="domain">
    <text evidence="9">ValRS has two distinct active sites: one for aminoacylation and one for editing. The misactivated threonine is translocated from the active site to the editing site.</text>
</comment>
<feature type="domain" description="Valyl-tRNA synthetase tRNA-binding arm" evidence="12">
    <location>
        <begin position="818"/>
        <end position="880"/>
    </location>
</feature>
<dbReference type="GO" id="GO:0005829">
    <property type="term" value="C:cytosol"/>
    <property type="evidence" value="ECO:0007669"/>
    <property type="project" value="TreeGrafter"/>
</dbReference>
<dbReference type="PROSITE" id="PS00178">
    <property type="entry name" value="AA_TRNA_LIGASE_I"/>
    <property type="match status" value="1"/>
</dbReference>
<keyword evidence="3 9" id="KW-0547">Nucleotide-binding</keyword>
<dbReference type="SUPFAM" id="SSF50677">
    <property type="entry name" value="ValRS/IleRS/LeuRS editing domain"/>
    <property type="match status" value="1"/>
</dbReference>
<evidence type="ECO:0000256" key="7">
    <source>
        <dbReference type="ARBA" id="ARBA00023146"/>
    </source>
</evidence>
<dbReference type="Gene3D" id="1.10.287.380">
    <property type="entry name" value="Valyl-tRNA synthetase, C-terminal domain"/>
    <property type="match status" value="1"/>
</dbReference>
<evidence type="ECO:0000313" key="13">
    <source>
        <dbReference type="EMBL" id="TMI82172.1"/>
    </source>
</evidence>
<evidence type="ECO:0000256" key="6">
    <source>
        <dbReference type="ARBA" id="ARBA00023054"/>
    </source>
</evidence>
<dbReference type="Pfam" id="PF00133">
    <property type="entry name" value="tRNA-synt_1"/>
    <property type="match status" value="1"/>
</dbReference>
<dbReference type="Pfam" id="PF10458">
    <property type="entry name" value="Val_tRNA-synt_C"/>
    <property type="match status" value="1"/>
</dbReference>
<dbReference type="EC" id="6.1.1.9" evidence="9"/>
<dbReference type="PANTHER" id="PTHR11946:SF93">
    <property type="entry name" value="VALINE--TRNA LIGASE, CHLOROPLASTIC_MITOCHONDRIAL 2"/>
    <property type="match status" value="1"/>
</dbReference>
<dbReference type="InterPro" id="IPR037118">
    <property type="entry name" value="Val-tRNA_synth_C_sf"/>
</dbReference>
<dbReference type="GO" id="GO:0005524">
    <property type="term" value="F:ATP binding"/>
    <property type="evidence" value="ECO:0007669"/>
    <property type="project" value="UniProtKB-UniRule"/>
</dbReference>
<dbReference type="EMBL" id="VBAN01000176">
    <property type="protein sequence ID" value="TMI82172.1"/>
    <property type="molecule type" value="Genomic_DNA"/>
</dbReference>
<evidence type="ECO:0000256" key="8">
    <source>
        <dbReference type="ARBA" id="ARBA00047552"/>
    </source>
</evidence>
<keyword evidence="7 9" id="KW-0030">Aminoacyl-tRNA synthetase</keyword>
<dbReference type="FunFam" id="3.40.50.620:FF:000020">
    <property type="entry name" value="Valine--tRNA ligase, mitochondrial"/>
    <property type="match status" value="1"/>
</dbReference>
<dbReference type="Gene3D" id="3.90.740.10">
    <property type="entry name" value="Valyl/Leucyl/Isoleucyl-tRNA synthetase, editing domain"/>
    <property type="match status" value="1"/>
</dbReference>
<dbReference type="InterPro" id="IPR033705">
    <property type="entry name" value="Anticodon_Ia_Val"/>
</dbReference>
<feature type="domain" description="Methionyl/Valyl/Leucyl/Isoleucyl-tRNA synthetase anticodon-binding" evidence="11">
    <location>
        <begin position="608"/>
        <end position="755"/>
    </location>
</feature>
<comment type="domain">
    <text evidence="9">The C-terminal coiled-coil domain is crucial for aminoacylation activity.</text>
</comment>
<dbReference type="InterPro" id="IPR009080">
    <property type="entry name" value="tRNAsynth_Ia_anticodon-bd"/>
</dbReference>
<keyword evidence="2 9" id="KW-0436">Ligase</keyword>
<feature type="short sequence motif" description="'HIGH' region" evidence="9">
    <location>
        <begin position="45"/>
        <end position="55"/>
    </location>
</feature>
<dbReference type="PANTHER" id="PTHR11946">
    <property type="entry name" value="VALYL-TRNA SYNTHETASES"/>
    <property type="match status" value="1"/>
</dbReference>
<dbReference type="InterPro" id="IPR009008">
    <property type="entry name" value="Val/Leu/Ile-tRNA-synth_edit"/>
</dbReference>
<dbReference type="SUPFAM" id="SSF52374">
    <property type="entry name" value="Nucleotidylyl transferase"/>
    <property type="match status" value="1"/>
</dbReference>
<dbReference type="PRINTS" id="PR00986">
    <property type="entry name" value="TRNASYNTHVAL"/>
</dbReference>
<sequence>MTEISSAYEPKLVEERWYAEWLAGGEFHAVPDPARRPYVIMMPLPNVTGELHMGHALNNGLQDCLIRWSRMRGLNALWQPGLDHASIAVHVVMDRRLARQGLTRLDLGRERFLEETGKWKEQIGGTILNQLRRLGCSCDWDRTTFTMDPGYADAVLECFVRLYRKGLIYKGKRMINWCIKDQTSLSDLEVEYVEMPRTLYYVRYPGADGGDGIVVATQRPETILADVAVAVHPEDERYRRLVGTRVRVPIVDRVVPVIADRRVERGFGTGAVKITPGHDPLDNEIGADHHLPVLVGLDPQGRINDLGGERYRGMDRDECRKVIVEDLRAAGAVVREEAYTTNVGRCERCKTVIEPYISDQWFCRMQELAAPAIRAVRDGRVRFHPERWTKVYMDWMEQIRDWNISRQLWWGHRIPVWYCDCGEVVASKAPPGTCPRCGGAALTQDPDVLDTWFSSALWPLATLGWPEETADLRYFYPTSTLVTARDIIFLWVARMIMFGLEFRGEVPFQDVYINPTVLNIEGKRMSKTMGTGMDPLVLVDRYGADSLRFALINRCTGEQDLRFSEKMVEDTRNFANKIWNAARFVRMNLGDAPRQTARPAAPSLGLADRWILSRFARTAAAVTDGLERFEFHEVCHRLYEFIWSEFCDWYVEMAKQDLREPTAPAQAAVTRGVLSWTLAETMKLLHPIMPSLTEEIWQALPHDGRTIMRAPWPEDLQELIDPDAEAHAAAAMDLVRAIRSMRADLGQAPTEPLPLTLFAPAGALRRLEATARYIAPLVRASRLTILPAGAPRPPGGISVLSGEVEASLSIGSGEAAQAVRTRLRKQHAAAVRDLAGLEERLRSPAFLDRAPAEVVQADRVRQQELSARRAVLERYLARLGEESPQTWGT</sequence>
<dbReference type="Gene3D" id="1.10.730.10">
    <property type="entry name" value="Isoleucyl-tRNA Synthetase, Domain 1"/>
    <property type="match status" value="1"/>
</dbReference>
<dbReference type="GO" id="GO:0006438">
    <property type="term" value="P:valyl-tRNA aminoacylation"/>
    <property type="evidence" value="ECO:0007669"/>
    <property type="project" value="UniProtKB-UniRule"/>
</dbReference>
<evidence type="ECO:0000256" key="5">
    <source>
        <dbReference type="ARBA" id="ARBA00022917"/>
    </source>
</evidence>
<evidence type="ECO:0000259" key="11">
    <source>
        <dbReference type="Pfam" id="PF08264"/>
    </source>
</evidence>
<evidence type="ECO:0000259" key="12">
    <source>
        <dbReference type="Pfam" id="PF10458"/>
    </source>
</evidence>
<comment type="subunit">
    <text evidence="9">Monomer.</text>
</comment>
<evidence type="ECO:0000256" key="3">
    <source>
        <dbReference type="ARBA" id="ARBA00022741"/>
    </source>
</evidence>
<dbReference type="FunFam" id="3.40.50.620:FF:000098">
    <property type="entry name" value="Valine--tRNA ligase"/>
    <property type="match status" value="1"/>
</dbReference>
<dbReference type="HAMAP" id="MF_02004">
    <property type="entry name" value="Val_tRNA_synth_type1"/>
    <property type="match status" value="1"/>
</dbReference>
<evidence type="ECO:0000256" key="2">
    <source>
        <dbReference type="ARBA" id="ARBA00022598"/>
    </source>
</evidence>
<dbReference type="Proteomes" id="UP000318093">
    <property type="component" value="Unassembled WGS sequence"/>
</dbReference>
<reference evidence="13 14" key="1">
    <citation type="journal article" date="2019" name="Nat. Microbiol.">
        <title>Mediterranean grassland soil C-N compound turnover is dependent on rainfall and depth, and is mediated by genomically divergent microorganisms.</title>
        <authorList>
            <person name="Diamond S."/>
            <person name="Andeer P.F."/>
            <person name="Li Z."/>
            <person name="Crits-Christoph A."/>
            <person name="Burstein D."/>
            <person name="Anantharaman K."/>
            <person name="Lane K.R."/>
            <person name="Thomas B.C."/>
            <person name="Pan C."/>
            <person name="Northen T.R."/>
            <person name="Banfield J.F."/>
        </authorList>
    </citation>
    <scope>NUCLEOTIDE SEQUENCE [LARGE SCALE GENOMIC DNA]</scope>
    <source>
        <strain evidence="13">NP_6</strain>
    </source>
</reference>
<dbReference type="InterPro" id="IPR010978">
    <property type="entry name" value="tRNA-bd_arm"/>
</dbReference>
<dbReference type="CDD" id="cd07962">
    <property type="entry name" value="Anticodon_Ia_Val"/>
    <property type="match status" value="1"/>
</dbReference>
<comment type="subcellular location">
    <subcellularLocation>
        <location evidence="9">Cytoplasm</location>
    </subcellularLocation>
</comment>
<dbReference type="InterPro" id="IPR019499">
    <property type="entry name" value="Val-tRNA_synth_tRNA-bd"/>
</dbReference>
<comment type="caution">
    <text evidence="9">Lacks conserved residue(s) required for the propagation of feature annotation.</text>
</comment>
<dbReference type="NCBIfam" id="TIGR00422">
    <property type="entry name" value="valS"/>
    <property type="match status" value="1"/>
</dbReference>
<dbReference type="InterPro" id="IPR014729">
    <property type="entry name" value="Rossmann-like_a/b/a_fold"/>
</dbReference>
<dbReference type="Gene3D" id="3.40.50.620">
    <property type="entry name" value="HUPs"/>
    <property type="match status" value="2"/>
</dbReference>
<organism evidence="13 14">
    <name type="scientific">Candidatus Segetimicrobium genomatis</name>
    <dbReference type="NCBI Taxonomy" id="2569760"/>
    <lineage>
        <taxon>Bacteria</taxon>
        <taxon>Bacillati</taxon>
        <taxon>Candidatus Sysuimicrobiota</taxon>
        <taxon>Candidatus Sysuimicrobiia</taxon>
        <taxon>Candidatus Sysuimicrobiales</taxon>
        <taxon>Candidatus Segetimicrobiaceae</taxon>
        <taxon>Candidatus Segetimicrobium</taxon>
    </lineage>
</organism>
<evidence type="ECO:0000259" key="10">
    <source>
        <dbReference type="Pfam" id="PF00133"/>
    </source>
</evidence>
<evidence type="ECO:0000256" key="9">
    <source>
        <dbReference type="HAMAP-Rule" id="MF_02004"/>
    </source>
</evidence>
<keyword evidence="6 9" id="KW-0175">Coiled coil</keyword>
<accession>A0A537JFR2</accession>
<dbReference type="SUPFAM" id="SSF46589">
    <property type="entry name" value="tRNA-binding arm"/>
    <property type="match status" value="1"/>
</dbReference>
<comment type="caution">
    <text evidence="13">The sequence shown here is derived from an EMBL/GenBank/DDBJ whole genome shotgun (WGS) entry which is preliminary data.</text>
</comment>
<dbReference type="InterPro" id="IPR013155">
    <property type="entry name" value="M/V/L/I-tRNA-synth_anticd-bd"/>
</dbReference>
<name>A0A537JFR2_9BACT</name>
<feature type="domain" description="Aminoacyl-tRNA synthetase class Ia" evidence="10">
    <location>
        <begin position="17"/>
        <end position="563"/>
    </location>
</feature>
<evidence type="ECO:0000256" key="1">
    <source>
        <dbReference type="ARBA" id="ARBA00022490"/>
    </source>
</evidence>
<feature type="binding site" evidence="9">
    <location>
        <position position="527"/>
    </location>
    <ligand>
        <name>ATP</name>
        <dbReference type="ChEBI" id="CHEBI:30616"/>
    </ligand>
</feature>
<dbReference type="SUPFAM" id="SSF47323">
    <property type="entry name" value="Anticodon-binding domain of a subclass of class I aminoacyl-tRNA synthetases"/>
    <property type="match status" value="1"/>
</dbReference>
<proteinExistence type="inferred from homology"/>